<dbReference type="RefSeq" id="WP_012787565.1">
    <property type="nucleotide sequence ID" value="NC_013131.1"/>
</dbReference>
<dbReference type="HOGENOM" id="CLU_2354614_0_0_11"/>
<evidence type="ECO:0000256" key="1">
    <source>
        <dbReference type="SAM" id="MobiDB-lite"/>
    </source>
</evidence>
<dbReference type="STRING" id="479433.Caci_3365"/>
<dbReference type="EMBL" id="CP001700">
    <property type="protein sequence ID" value="ACU72272.1"/>
    <property type="molecule type" value="Genomic_DNA"/>
</dbReference>
<organism evidence="2 3">
    <name type="scientific">Catenulispora acidiphila (strain DSM 44928 / JCM 14897 / NBRC 102108 / NRRL B-24433 / ID139908)</name>
    <dbReference type="NCBI Taxonomy" id="479433"/>
    <lineage>
        <taxon>Bacteria</taxon>
        <taxon>Bacillati</taxon>
        <taxon>Actinomycetota</taxon>
        <taxon>Actinomycetes</taxon>
        <taxon>Catenulisporales</taxon>
        <taxon>Catenulisporaceae</taxon>
        <taxon>Catenulispora</taxon>
    </lineage>
</organism>
<dbReference type="Proteomes" id="UP000000851">
    <property type="component" value="Chromosome"/>
</dbReference>
<reference evidence="2 3" key="1">
    <citation type="journal article" date="2009" name="Stand. Genomic Sci.">
        <title>Complete genome sequence of Catenulispora acidiphila type strain (ID 139908).</title>
        <authorList>
            <person name="Copeland A."/>
            <person name="Lapidus A."/>
            <person name="Glavina Del Rio T."/>
            <person name="Nolan M."/>
            <person name="Lucas S."/>
            <person name="Chen F."/>
            <person name="Tice H."/>
            <person name="Cheng J.F."/>
            <person name="Bruce D."/>
            <person name="Goodwin L."/>
            <person name="Pitluck S."/>
            <person name="Mikhailova N."/>
            <person name="Pati A."/>
            <person name="Ivanova N."/>
            <person name="Mavromatis K."/>
            <person name="Chen A."/>
            <person name="Palaniappan K."/>
            <person name="Chain P."/>
            <person name="Land M."/>
            <person name="Hauser L."/>
            <person name="Chang Y.J."/>
            <person name="Jeffries C.D."/>
            <person name="Chertkov O."/>
            <person name="Brettin T."/>
            <person name="Detter J.C."/>
            <person name="Han C."/>
            <person name="Ali Z."/>
            <person name="Tindall B.J."/>
            <person name="Goker M."/>
            <person name="Bristow J."/>
            <person name="Eisen J.A."/>
            <person name="Markowitz V."/>
            <person name="Hugenholtz P."/>
            <person name="Kyrpides N.C."/>
            <person name="Klenk H.P."/>
        </authorList>
    </citation>
    <scope>NUCLEOTIDE SEQUENCE [LARGE SCALE GENOMIC DNA]</scope>
    <source>
        <strain evidence="3">DSM 44928 / JCM 14897 / NBRC 102108 / NRRL B-24433 / ID139908</strain>
    </source>
</reference>
<sequence length="96" mass="10382">MKLKLRIGRPRTQACDPNETRIADEPADRAPEAQPQPQPARTIPTARTPPPPTPSHRTVRAGSFCRATEVGQTAVTEAGRAVLAIPSGRCGRWVYA</sequence>
<feature type="compositionally biased region" description="Basic and acidic residues" evidence="1">
    <location>
        <begin position="18"/>
        <end position="31"/>
    </location>
</feature>
<dbReference type="AlphaFoldDB" id="C7Q7S9"/>
<gene>
    <name evidence="2" type="ordered locus">Caci_3365</name>
</gene>
<proteinExistence type="predicted"/>
<protein>
    <submittedName>
        <fullName evidence="2">Uncharacterized protein</fullName>
    </submittedName>
</protein>
<feature type="region of interest" description="Disordered" evidence="1">
    <location>
        <begin position="1"/>
        <end position="59"/>
    </location>
</feature>
<dbReference type="KEGG" id="cai:Caci_3365"/>
<keyword evidence="3" id="KW-1185">Reference proteome</keyword>
<dbReference type="InParanoid" id="C7Q7S9"/>
<name>C7Q7S9_CATAD</name>
<feature type="compositionally biased region" description="Low complexity" evidence="1">
    <location>
        <begin position="32"/>
        <end position="46"/>
    </location>
</feature>
<evidence type="ECO:0000313" key="3">
    <source>
        <dbReference type="Proteomes" id="UP000000851"/>
    </source>
</evidence>
<accession>C7Q7S9</accession>
<evidence type="ECO:0000313" key="2">
    <source>
        <dbReference type="EMBL" id="ACU72272.1"/>
    </source>
</evidence>